<name>A0A507FE21_9FUNG</name>
<evidence type="ECO:0000259" key="2">
    <source>
        <dbReference type="PROSITE" id="PS50213"/>
    </source>
</evidence>
<dbReference type="OrthoDB" id="286301at2759"/>
<protein>
    <recommendedName>
        <fullName evidence="2">FAS1 domain-containing protein</fullName>
    </recommendedName>
</protein>
<reference evidence="3 4" key="1">
    <citation type="journal article" date="2019" name="Sci. Rep.">
        <title>Comparative genomics of chytrid fungi reveal insights into the obligate biotrophic and pathogenic lifestyle of Synchytrium endobioticum.</title>
        <authorList>
            <person name="van de Vossenberg B.T.L.H."/>
            <person name="Warris S."/>
            <person name="Nguyen H.D.T."/>
            <person name="van Gent-Pelzer M.P.E."/>
            <person name="Joly D.L."/>
            <person name="van de Geest H.C."/>
            <person name="Bonants P.J.M."/>
            <person name="Smith D.S."/>
            <person name="Levesque C.A."/>
            <person name="van der Lee T.A.J."/>
        </authorList>
    </citation>
    <scope>NUCLEOTIDE SEQUENCE [LARGE SCALE GENOMIC DNA]</scope>
    <source>
        <strain evidence="3 4">CBS 675.73</strain>
    </source>
</reference>
<feature type="chain" id="PRO_5021339831" description="FAS1 domain-containing protein" evidence="1">
    <location>
        <begin position="18"/>
        <end position="342"/>
    </location>
</feature>
<keyword evidence="4" id="KW-1185">Reference proteome</keyword>
<dbReference type="SUPFAM" id="SSF82153">
    <property type="entry name" value="FAS1 domain"/>
    <property type="match status" value="2"/>
</dbReference>
<dbReference type="InterPro" id="IPR036378">
    <property type="entry name" value="FAS1_dom_sf"/>
</dbReference>
<sequence>MKFTAIAAAALIQLVNAASLVEVLTTAKESTLLSLVGTEPEILKALATFKGTVFAPTDAALAATVAAGFNATDLAALANVLSYHIAPGAGFSGANFTGAAFLTTSQGNEVKAFGSAEGVQIQSGFGTPLANVVSTLPFDGGFVHIVDQTLIPPANIVEVAKAAGLNSLLSALTSAGLAETVSKLSGVTILAPTDAAFAAVADVVKTLTPDQLKTVLLSHVVPGTVHSIDIVAAKSLPSVATSAAGSNLKVSYDGTDVLISGGANTTPAKVAIADVFADKVLVHVIDAVLIPDFKAIAAAPVSATAAKTATATATAVASATPKSGAMQIVGAASALVASFLLL</sequence>
<gene>
    <name evidence="3" type="ORF">CcCBS67573_g04241</name>
</gene>
<feature type="domain" description="FAS1" evidence="2">
    <location>
        <begin position="17"/>
        <end position="150"/>
    </location>
</feature>
<dbReference type="GO" id="GO:0005615">
    <property type="term" value="C:extracellular space"/>
    <property type="evidence" value="ECO:0007669"/>
    <property type="project" value="TreeGrafter"/>
</dbReference>
<evidence type="ECO:0000313" key="3">
    <source>
        <dbReference type="EMBL" id="TPX74493.1"/>
    </source>
</evidence>
<comment type="caution">
    <text evidence="3">The sequence shown here is derived from an EMBL/GenBank/DDBJ whole genome shotgun (WGS) entry which is preliminary data.</text>
</comment>
<feature type="signal peptide" evidence="1">
    <location>
        <begin position="1"/>
        <end position="17"/>
    </location>
</feature>
<dbReference type="Gene3D" id="2.30.180.10">
    <property type="entry name" value="FAS1 domain"/>
    <property type="match status" value="2"/>
</dbReference>
<dbReference type="STRING" id="246404.A0A507FE21"/>
<dbReference type="EMBL" id="QEAP01000123">
    <property type="protein sequence ID" value="TPX74493.1"/>
    <property type="molecule type" value="Genomic_DNA"/>
</dbReference>
<dbReference type="PROSITE" id="PS50213">
    <property type="entry name" value="FAS1"/>
    <property type="match status" value="2"/>
</dbReference>
<dbReference type="Pfam" id="PF02469">
    <property type="entry name" value="Fasciclin"/>
    <property type="match status" value="2"/>
</dbReference>
<accession>A0A507FE21</accession>
<dbReference type="SMART" id="SM00554">
    <property type="entry name" value="FAS1"/>
    <property type="match status" value="2"/>
</dbReference>
<dbReference type="PANTHER" id="PTHR10900">
    <property type="entry name" value="PERIOSTIN-RELATED"/>
    <property type="match status" value="1"/>
</dbReference>
<dbReference type="Proteomes" id="UP000320333">
    <property type="component" value="Unassembled WGS sequence"/>
</dbReference>
<organism evidence="3 4">
    <name type="scientific">Chytriomyces confervae</name>
    <dbReference type="NCBI Taxonomy" id="246404"/>
    <lineage>
        <taxon>Eukaryota</taxon>
        <taxon>Fungi</taxon>
        <taxon>Fungi incertae sedis</taxon>
        <taxon>Chytridiomycota</taxon>
        <taxon>Chytridiomycota incertae sedis</taxon>
        <taxon>Chytridiomycetes</taxon>
        <taxon>Chytridiales</taxon>
        <taxon>Chytriomycetaceae</taxon>
        <taxon>Chytriomyces</taxon>
    </lineage>
</organism>
<evidence type="ECO:0000313" key="4">
    <source>
        <dbReference type="Proteomes" id="UP000320333"/>
    </source>
</evidence>
<evidence type="ECO:0000256" key="1">
    <source>
        <dbReference type="SAM" id="SignalP"/>
    </source>
</evidence>
<feature type="domain" description="FAS1" evidence="2">
    <location>
        <begin position="152"/>
        <end position="289"/>
    </location>
</feature>
<dbReference type="AlphaFoldDB" id="A0A507FE21"/>
<proteinExistence type="predicted"/>
<keyword evidence="1" id="KW-0732">Signal</keyword>
<dbReference type="InterPro" id="IPR050904">
    <property type="entry name" value="Adhesion/Biosynth-related"/>
</dbReference>
<dbReference type="PANTHER" id="PTHR10900:SF77">
    <property type="entry name" value="FI19380P1"/>
    <property type="match status" value="1"/>
</dbReference>
<dbReference type="InterPro" id="IPR000782">
    <property type="entry name" value="FAS1_domain"/>
</dbReference>